<comment type="similarity">
    <text evidence="2">Belongs to the MAP65/ASE1 family.</text>
</comment>
<dbReference type="GO" id="GO:0008017">
    <property type="term" value="F:microtubule binding"/>
    <property type="evidence" value="ECO:0007669"/>
    <property type="project" value="InterPro"/>
</dbReference>
<keyword evidence="6" id="KW-0206">Cytoskeleton</keyword>
<evidence type="ECO:0000256" key="7">
    <source>
        <dbReference type="ARBA" id="ARBA00023306"/>
    </source>
</evidence>
<keyword evidence="6" id="KW-0963">Cytoplasm</keyword>
<dbReference type="InterPro" id="IPR007145">
    <property type="entry name" value="MAP65_Ase1_PRC1"/>
</dbReference>
<accession>A0A6A4MA18</accession>
<dbReference type="PANTHER" id="PTHR19321">
    <property type="entry name" value="PROTEIN REGULATOR OF CYTOKINESIS 1 PRC1-RELATED"/>
    <property type="match status" value="1"/>
</dbReference>
<dbReference type="GO" id="GO:0000911">
    <property type="term" value="P:cytokinesis by cell plate formation"/>
    <property type="evidence" value="ECO:0007669"/>
    <property type="project" value="TreeGrafter"/>
</dbReference>
<dbReference type="OrthoDB" id="1696305at2759"/>
<evidence type="ECO:0000256" key="4">
    <source>
        <dbReference type="ARBA" id="ARBA00022701"/>
    </source>
</evidence>
<evidence type="ECO:0000256" key="2">
    <source>
        <dbReference type="ARBA" id="ARBA00006187"/>
    </source>
</evidence>
<sequence>MADQIARGEDFERKGEKKLSSWGLFGSNSKYEDAADLFDKAANSFNQRDREIEIKATLRRIIVKSALIPWKTLICITSNVYPTVVLSGSMELGFQKTDVDKLVIAALELEILLPGIPMIEITCSSLVSVVTDSSNFGTLLTSYFSPSRRIGRKYMTHPEFISTIGKLQWFILRPYLSLLPKVGSGVTLDECTTGKIGSNGLNGFSISWGGLFQVDVLKALPQTCLTFYRPKALQIHLVTTVDASEFYQYCKYRCPFGQSKHYDWKDLIAGCLQCLLDPETVIDIFKMELTNEKDVNPNRREILADSLAEVSEECKLYFDTLFHSISYLDRFLSTNALNRQRLRLLRLLGVMNLITTIIGFAMSASFIEFVCIRLLCERFRGVESWQMIENDSGIDLEQSERLHKVLEFVSTVHDLCAVLGMIVHQHILALKEDKKQRLHKVQTLRYQYDDEDAFQPVDHRVGLRQILRRTPDSGYELEELATQLIDLWNLMDAPQEERSLFDPVTHNISGAVDEVTIPGALALDLIEQETEFHYLAGLKLYDIVTAG</sequence>
<dbReference type="PROSITE" id="PS00292">
    <property type="entry name" value="CYCLINS"/>
    <property type="match status" value="1"/>
</dbReference>
<evidence type="ECO:0000256" key="8">
    <source>
        <dbReference type="SAM" id="Phobius"/>
    </source>
</evidence>
<dbReference type="InterPro" id="IPR006671">
    <property type="entry name" value="Cyclin_N"/>
</dbReference>
<dbReference type="InterPro" id="IPR048258">
    <property type="entry name" value="Cyclins_cyclin-box"/>
</dbReference>
<dbReference type="GO" id="GO:0005737">
    <property type="term" value="C:cytoplasm"/>
    <property type="evidence" value="ECO:0007669"/>
    <property type="project" value="TreeGrafter"/>
</dbReference>
<dbReference type="Gene3D" id="1.10.472.10">
    <property type="entry name" value="Cyclin-like"/>
    <property type="match status" value="1"/>
</dbReference>
<keyword evidence="5" id="KW-0195">Cyclin</keyword>
<evidence type="ECO:0000256" key="1">
    <source>
        <dbReference type="ARBA" id="ARBA00004245"/>
    </source>
</evidence>
<comment type="caution">
    <text evidence="10">The sequence shown here is derived from an EMBL/GenBank/DDBJ whole genome shotgun (WGS) entry which is preliminary data.</text>
</comment>
<dbReference type="PANTHER" id="PTHR19321:SF41">
    <property type="entry name" value="FASCETTO-RELATED"/>
    <property type="match status" value="1"/>
</dbReference>
<evidence type="ECO:0000259" key="9">
    <source>
        <dbReference type="Pfam" id="PF00134"/>
    </source>
</evidence>
<dbReference type="Pfam" id="PF14938">
    <property type="entry name" value="SNAP"/>
    <property type="match status" value="1"/>
</dbReference>
<keyword evidence="11" id="KW-1185">Reference proteome</keyword>
<evidence type="ECO:0000313" key="10">
    <source>
        <dbReference type="EMBL" id="KAE9464914.1"/>
    </source>
</evidence>
<dbReference type="GO" id="GO:0000226">
    <property type="term" value="P:microtubule cytoskeleton organization"/>
    <property type="evidence" value="ECO:0007669"/>
    <property type="project" value="InterPro"/>
</dbReference>
<proteinExistence type="inferred from homology"/>
<dbReference type="InterPro" id="IPR011990">
    <property type="entry name" value="TPR-like_helical_dom_sf"/>
</dbReference>
<keyword evidence="8" id="KW-0472">Membrane</keyword>
<keyword evidence="8" id="KW-1133">Transmembrane helix</keyword>
<keyword evidence="4" id="KW-0493">Microtubule</keyword>
<comment type="subcellular location">
    <subcellularLocation>
        <location evidence="1">Cytoplasm</location>
        <location evidence="1">Cytoskeleton</location>
    </subcellularLocation>
</comment>
<keyword evidence="7" id="KW-0131">Cell cycle</keyword>
<evidence type="ECO:0000256" key="5">
    <source>
        <dbReference type="ARBA" id="ARBA00023127"/>
    </source>
</evidence>
<dbReference type="Pfam" id="PF00134">
    <property type="entry name" value="Cyclin_N"/>
    <property type="match status" value="1"/>
</dbReference>
<dbReference type="Gene3D" id="1.25.40.10">
    <property type="entry name" value="Tetratricopeptide repeat domain"/>
    <property type="match status" value="1"/>
</dbReference>
<organism evidence="10 11">
    <name type="scientific">Rhododendron williamsianum</name>
    <dbReference type="NCBI Taxonomy" id="262921"/>
    <lineage>
        <taxon>Eukaryota</taxon>
        <taxon>Viridiplantae</taxon>
        <taxon>Streptophyta</taxon>
        <taxon>Embryophyta</taxon>
        <taxon>Tracheophyta</taxon>
        <taxon>Spermatophyta</taxon>
        <taxon>Magnoliopsida</taxon>
        <taxon>eudicotyledons</taxon>
        <taxon>Gunneridae</taxon>
        <taxon>Pentapetalae</taxon>
        <taxon>asterids</taxon>
        <taxon>Ericales</taxon>
        <taxon>Ericaceae</taxon>
        <taxon>Ericoideae</taxon>
        <taxon>Rhodoreae</taxon>
        <taxon>Rhododendron</taxon>
    </lineage>
</organism>
<keyword evidence="8" id="KW-0812">Transmembrane</keyword>
<evidence type="ECO:0000256" key="6">
    <source>
        <dbReference type="ARBA" id="ARBA00023212"/>
    </source>
</evidence>
<dbReference type="SUPFAM" id="SSF47954">
    <property type="entry name" value="Cyclin-like"/>
    <property type="match status" value="1"/>
</dbReference>
<feature type="transmembrane region" description="Helical" evidence="8">
    <location>
        <begin position="344"/>
        <end position="367"/>
    </location>
</feature>
<reference evidence="10 11" key="1">
    <citation type="journal article" date="2019" name="Genome Biol. Evol.">
        <title>The Rhododendron genome and chromosomal organization provide insight into shared whole-genome duplications across the heath family (Ericaceae).</title>
        <authorList>
            <person name="Soza V.L."/>
            <person name="Lindsley D."/>
            <person name="Waalkes A."/>
            <person name="Ramage E."/>
            <person name="Patwardhan R.P."/>
            <person name="Burton J.N."/>
            <person name="Adey A."/>
            <person name="Kumar A."/>
            <person name="Qiu R."/>
            <person name="Shendure J."/>
            <person name="Hall B."/>
        </authorList>
    </citation>
    <scope>NUCLEOTIDE SEQUENCE [LARGE SCALE GENOMIC DNA]</scope>
    <source>
        <strain evidence="10">RSF 1966-606</strain>
    </source>
</reference>
<evidence type="ECO:0000256" key="3">
    <source>
        <dbReference type="ARBA" id="ARBA00022618"/>
    </source>
</evidence>
<feature type="domain" description="Cyclin N-terminal" evidence="9">
    <location>
        <begin position="290"/>
        <end position="345"/>
    </location>
</feature>
<evidence type="ECO:0000313" key="11">
    <source>
        <dbReference type="Proteomes" id="UP000428333"/>
    </source>
</evidence>
<name>A0A6A4MA18_9ERIC</name>
<protein>
    <recommendedName>
        <fullName evidence="9">Cyclin N-terminal domain-containing protein</fullName>
    </recommendedName>
</protein>
<dbReference type="GO" id="GO:0005874">
    <property type="term" value="C:microtubule"/>
    <property type="evidence" value="ECO:0007669"/>
    <property type="project" value="UniProtKB-KW"/>
</dbReference>
<feature type="non-terminal residue" evidence="10">
    <location>
        <position position="1"/>
    </location>
</feature>
<dbReference type="EMBL" id="QEFC01000315">
    <property type="protein sequence ID" value="KAE9464914.1"/>
    <property type="molecule type" value="Genomic_DNA"/>
</dbReference>
<dbReference type="AlphaFoldDB" id="A0A6A4MA18"/>
<keyword evidence="3" id="KW-0132">Cell division</keyword>
<dbReference type="InterPro" id="IPR036915">
    <property type="entry name" value="Cyclin-like_sf"/>
</dbReference>
<gene>
    <name evidence="10" type="ORF">C3L33_03166</name>
</gene>
<dbReference type="GO" id="GO:0005819">
    <property type="term" value="C:spindle"/>
    <property type="evidence" value="ECO:0007669"/>
    <property type="project" value="TreeGrafter"/>
</dbReference>
<dbReference type="Proteomes" id="UP000428333">
    <property type="component" value="Linkage Group LG02"/>
</dbReference>